<gene>
    <name evidence="3" type="ORF">DNG_05138</name>
</gene>
<reference evidence="3" key="1">
    <citation type="submission" date="2018-03" db="EMBL/GenBank/DDBJ databases">
        <authorList>
            <person name="Guldener U."/>
        </authorList>
    </citation>
    <scope>NUCLEOTIDE SEQUENCE</scope>
</reference>
<feature type="compositionally biased region" description="Polar residues" evidence="1">
    <location>
        <begin position="514"/>
        <end position="526"/>
    </location>
</feature>
<dbReference type="PROSITE" id="PS51184">
    <property type="entry name" value="JMJC"/>
    <property type="match status" value="1"/>
</dbReference>
<dbReference type="InterPro" id="IPR003347">
    <property type="entry name" value="JmjC_dom"/>
</dbReference>
<accession>A0AAE8MXX1</accession>
<keyword evidence="4" id="KW-1185">Reference proteome</keyword>
<dbReference type="AlphaFoldDB" id="A0AAE8MXX1"/>
<feature type="region of interest" description="Disordered" evidence="1">
    <location>
        <begin position="328"/>
        <end position="406"/>
    </location>
</feature>
<protein>
    <recommendedName>
        <fullName evidence="2">JmjC domain-containing protein</fullName>
    </recommendedName>
</protein>
<feature type="compositionally biased region" description="Basic and acidic residues" evidence="1">
    <location>
        <begin position="364"/>
        <end position="378"/>
    </location>
</feature>
<dbReference type="SUPFAM" id="SSF51197">
    <property type="entry name" value="Clavaminate synthase-like"/>
    <property type="match status" value="1"/>
</dbReference>
<feature type="compositionally biased region" description="Polar residues" evidence="1">
    <location>
        <begin position="384"/>
        <end position="397"/>
    </location>
</feature>
<organism evidence="3 4">
    <name type="scientific">Cephalotrichum gorgonifer</name>
    <dbReference type="NCBI Taxonomy" id="2041049"/>
    <lineage>
        <taxon>Eukaryota</taxon>
        <taxon>Fungi</taxon>
        <taxon>Dikarya</taxon>
        <taxon>Ascomycota</taxon>
        <taxon>Pezizomycotina</taxon>
        <taxon>Sordariomycetes</taxon>
        <taxon>Hypocreomycetidae</taxon>
        <taxon>Microascales</taxon>
        <taxon>Microascaceae</taxon>
        <taxon>Cephalotrichum</taxon>
    </lineage>
</organism>
<evidence type="ECO:0000313" key="3">
    <source>
        <dbReference type="EMBL" id="SPO02465.1"/>
    </source>
</evidence>
<evidence type="ECO:0000256" key="1">
    <source>
        <dbReference type="SAM" id="MobiDB-lite"/>
    </source>
</evidence>
<dbReference type="Proteomes" id="UP001187682">
    <property type="component" value="Unassembled WGS sequence"/>
</dbReference>
<proteinExistence type="predicted"/>
<feature type="domain" description="JmjC" evidence="2">
    <location>
        <begin position="682"/>
        <end position="849"/>
    </location>
</feature>
<sequence length="917" mass="102515">MSLGAVDFPTPPVDDDPAVKLDEDFLVLSHDQRRQVNLFRDKIYDCENDEEKYKLCAQTRDELLARHTGLEFLVAAYDRVIFVECVKYKQWRNRDSTTTELTRLKDSEAAQWDQFIAVARNGSDTRLRCLVALKTVSRYWGRDMVQHYEWASRGAKYCDVLCSAARQVRDPREGITKLNWLMLQRSKLRRRLSLRNSVNPIDQIDLINLRAWSSKDPFINSKHPEHAPIPYKPMFAKDLPNGFGFDKFGLMVQKEHAVPSPKSSGTDTIDQSTLIEMDATIMNPPAPDSTGAVDFQGPVTQTETCQADSVPDDSFFIEFVETILTEAENDAANETITQDTAPAIEKEPPSDTATNDASDVNGASDDHEGRSFRSDKSTGRTLRARTQTSYREPSGSGTAKPRQGRLVSVNVPKIPQRCCPAKVPSTLLSALDNPSLFHPEVAEQFSPLLSELCRPHLQLFAARTSAIASQRDTPVGSPGTLSRMPRSGAHPPIRRRASLPDIMSKRPRLDEPSSLPSTNSIRSNTAVGRPMHDRMADDAFRRQVLAELQETIQATPSQGTHGAETNELVCKLLEKAEQPNTDPSRGVVEALFCTGDEAASLVESESPYDAPIITEGQQQFRWSNGGRPIVQLFRRMGALDNSVSVQIPSRSSTTDSFEVRKLSEVRKRFLDQRATADPWNIQDLQSPLPQSILPNFLTGENCQLLLQARNTALMEGSAERVVASTQEWNEWKNVLEWILLSEGGNNTAPHTDSHGFATWITAQEESIGFGWMSCPTKEEREEWMADPHRFTGGRWRYVVLKPGQSFYFKPGTIHFVFRVQGLAQTLALGGHTLQWTGIERWMQVLLAQMKNPAITNEDMNWSAPKLVRIIAKLVTARVEEGEVEELGGEATVMRFFASVKPHPKTKAEVASVGGDLE</sequence>
<name>A0AAE8MXX1_9PEZI</name>
<evidence type="ECO:0000259" key="2">
    <source>
        <dbReference type="PROSITE" id="PS51184"/>
    </source>
</evidence>
<comment type="caution">
    <text evidence="3">The sequence shown here is derived from an EMBL/GenBank/DDBJ whole genome shotgun (WGS) entry which is preliminary data.</text>
</comment>
<evidence type="ECO:0000313" key="4">
    <source>
        <dbReference type="Proteomes" id="UP001187682"/>
    </source>
</evidence>
<feature type="region of interest" description="Disordered" evidence="1">
    <location>
        <begin position="468"/>
        <end position="531"/>
    </location>
</feature>
<dbReference type="EMBL" id="ONZQ02000006">
    <property type="protein sequence ID" value="SPO02465.1"/>
    <property type="molecule type" value="Genomic_DNA"/>
</dbReference>